<evidence type="ECO:0000313" key="3">
    <source>
        <dbReference type="Proteomes" id="UP001054837"/>
    </source>
</evidence>
<protein>
    <submittedName>
        <fullName evidence="2">Uncharacterized protein</fullName>
    </submittedName>
</protein>
<feature type="compositionally biased region" description="Polar residues" evidence="1">
    <location>
        <begin position="33"/>
        <end position="45"/>
    </location>
</feature>
<sequence>MLLTLLYANHSQSTGFEPVRGDPNGFRVHRLNHSATTARNSPSNRSRQDSNLRGETPMDFKSIALTTRPRLHENWHGVARDFDSPSNRSRQDSNLRGGETPMDFKSIALTTRPRLHENWHGVAGDFE</sequence>
<name>A0AAV4QGP1_9ARAC</name>
<comment type="caution">
    <text evidence="2">The sequence shown here is derived from an EMBL/GenBank/DDBJ whole genome shotgun (WGS) entry which is preliminary data.</text>
</comment>
<feature type="region of interest" description="Disordered" evidence="1">
    <location>
        <begin position="13"/>
        <end position="59"/>
    </location>
</feature>
<dbReference type="AlphaFoldDB" id="A0AAV4QGP1"/>
<dbReference type="EMBL" id="BPLQ01004481">
    <property type="protein sequence ID" value="GIY08290.1"/>
    <property type="molecule type" value="Genomic_DNA"/>
</dbReference>
<evidence type="ECO:0000256" key="1">
    <source>
        <dbReference type="SAM" id="MobiDB-lite"/>
    </source>
</evidence>
<feature type="compositionally biased region" description="Basic and acidic residues" evidence="1">
    <location>
        <begin position="76"/>
        <end position="93"/>
    </location>
</feature>
<feature type="region of interest" description="Disordered" evidence="1">
    <location>
        <begin position="76"/>
        <end position="105"/>
    </location>
</feature>
<proteinExistence type="predicted"/>
<gene>
    <name evidence="2" type="ORF">CDAR_293221</name>
</gene>
<feature type="compositionally biased region" description="Basic and acidic residues" evidence="1">
    <location>
        <begin position="46"/>
        <end position="58"/>
    </location>
</feature>
<organism evidence="2 3">
    <name type="scientific">Caerostris darwini</name>
    <dbReference type="NCBI Taxonomy" id="1538125"/>
    <lineage>
        <taxon>Eukaryota</taxon>
        <taxon>Metazoa</taxon>
        <taxon>Ecdysozoa</taxon>
        <taxon>Arthropoda</taxon>
        <taxon>Chelicerata</taxon>
        <taxon>Arachnida</taxon>
        <taxon>Araneae</taxon>
        <taxon>Araneomorphae</taxon>
        <taxon>Entelegynae</taxon>
        <taxon>Araneoidea</taxon>
        <taxon>Araneidae</taxon>
        <taxon>Caerostris</taxon>
    </lineage>
</organism>
<evidence type="ECO:0000313" key="2">
    <source>
        <dbReference type="EMBL" id="GIY08290.1"/>
    </source>
</evidence>
<dbReference type="Proteomes" id="UP001054837">
    <property type="component" value="Unassembled WGS sequence"/>
</dbReference>
<accession>A0AAV4QGP1</accession>
<reference evidence="2 3" key="1">
    <citation type="submission" date="2021-06" db="EMBL/GenBank/DDBJ databases">
        <title>Caerostris darwini draft genome.</title>
        <authorList>
            <person name="Kono N."/>
            <person name="Arakawa K."/>
        </authorList>
    </citation>
    <scope>NUCLEOTIDE SEQUENCE [LARGE SCALE GENOMIC DNA]</scope>
</reference>
<keyword evidence="3" id="KW-1185">Reference proteome</keyword>